<sequence length="98" mass="10886">MHTQKDGLHPGAARKEAITRSRTTLTLSDPTKTLLQKIVNVRVREAKKSIDRLASDKTDSRGWTLQGLYFALPSALNCFVAGILIRIPNSPRVLLSLF</sequence>
<evidence type="ECO:0000256" key="2">
    <source>
        <dbReference type="SAM" id="Phobius"/>
    </source>
</evidence>
<keyword evidence="2" id="KW-0472">Membrane</keyword>
<proteinExistence type="predicted"/>
<protein>
    <submittedName>
        <fullName evidence="3">Uncharacterized protein</fullName>
    </submittedName>
</protein>
<organism evidence="3 4">
    <name type="scientific">Roseofilum reptotaenium AO1-A</name>
    <dbReference type="NCBI Taxonomy" id="1925591"/>
    <lineage>
        <taxon>Bacteria</taxon>
        <taxon>Bacillati</taxon>
        <taxon>Cyanobacteriota</taxon>
        <taxon>Cyanophyceae</taxon>
        <taxon>Desertifilales</taxon>
        <taxon>Desertifilaceae</taxon>
        <taxon>Roseofilum</taxon>
    </lineage>
</organism>
<feature type="compositionally biased region" description="Basic and acidic residues" evidence="1">
    <location>
        <begin position="1"/>
        <end position="19"/>
    </location>
</feature>
<evidence type="ECO:0000313" key="4">
    <source>
        <dbReference type="Proteomes" id="UP000183940"/>
    </source>
</evidence>
<evidence type="ECO:0000313" key="3">
    <source>
        <dbReference type="EMBL" id="OJJ15219.1"/>
    </source>
</evidence>
<keyword evidence="2" id="KW-0812">Transmembrane</keyword>
<name>A0A1L9QJV6_9CYAN</name>
<comment type="caution">
    <text evidence="3">The sequence shown here is derived from an EMBL/GenBank/DDBJ whole genome shotgun (WGS) entry which is preliminary data.</text>
</comment>
<keyword evidence="2" id="KW-1133">Transmembrane helix</keyword>
<dbReference type="Proteomes" id="UP000183940">
    <property type="component" value="Unassembled WGS sequence"/>
</dbReference>
<feature type="transmembrane region" description="Helical" evidence="2">
    <location>
        <begin position="67"/>
        <end position="87"/>
    </location>
</feature>
<evidence type="ECO:0000256" key="1">
    <source>
        <dbReference type="SAM" id="MobiDB-lite"/>
    </source>
</evidence>
<accession>A0A1L9QJV6</accession>
<dbReference type="EMBL" id="MLAW01000072">
    <property type="protein sequence ID" value="OJJ15219.1"/>
    <property type="molecule type" value="Genomic_DNA"/>
</dbReference>
<dbReference type="AlphaFoldDB" id="A0A1L9QJV6"/>
<gene>
    <name evidence="3" type="ORF">BI308_24435</name>
</gene>
<reference evidence="3" key="1">
    <citation type="submission" date="2016-10" db="EMBL/GenBank/DDBJ databases">
        <title>CRISPR-Cas defence system in Roseofilum reptotaenium: evidence of a bacteriophage-cyanobacterium arms race in the coral black band disease.</title>
        <authorList>
            <person name="Buerger P."/>
            <person name="Wood-Charlson E.M."/>
            <person name="Weynberg K.D."/>
            <person name="Willis B."/>
            <person name="Van Oppen M.J."/>
        </authorList>
    </citation>
    <scope>NUCLEOTIDE SEQUENCE [LARGE SCALE GENOMIC DNA]</scope>
    <source>
        <strain evidence="3">AO1-A</strain>
    </source>
</reference>
<keyword evidence="4" id="KW-1185">Reference proteome</keyword>
<feature type="region of interest" description="Disordered" evidence="1">
    <location>
        <begin position="1"/>
        <end position="22"/>
    </location>
</feature>